<protein>
    <recommendedName>
        <fullName evidence="1">Protein kinase domain-containing protein</fullName>
    </recommendedName>
</protein>
<proteinExistence type="predicted"/>
<dbReference type="Proteomes" id="UP000504636">
    <property type="component" value="Unplaced"/>
</dbReference>
<organism evidence="2">
    <name type="scientific">Mytilinidion resinicola</name>
    <dbReference type="NCBI Taxonomy" id="574789"/>
    <lineage>
        <taxon>Eukaryota</taxon>
        <taxon>Fungi</taxon>
        <taxon>Dikarya</taxon>
        <taxon>Ascomycota</taxon>
        <taxon>Pezizomycotina</taxon>
        <taxon>Dothideomycetes</taxon>
        <taxon>Pleosporomycetidae</taxon>
        <taxon>Mytilinidiales</taxon>
        <taxon>Mytilinidiaceae</taxon>
        <taxon>Mytilinidion</taxon>
    </lineage>
</organism>
<dbReference type="GO" id="GO:0005524">
    <property type="term" value="F:ATP binding"/>
    <property type="evidence" value="ECO:0007669"/>
    <property type="project" value="InterPro"/>
</dbReference>
<dbReference type="OrthoDB" id="3795368at2759"/>
<evidence type="ECO:0000313" key="4">
    <source>
        <dbReference type="RefSeq" id="XP_033573090.1"/>
    </source>
</evidence>
<keyword evidence="3" id="KW-1185">Reference proteome</keyword>
<dbReference type="PROSITE" id="PS50011">
    <property type="entry name" value="PROTEIN_KINASE_DOM"/>
    <property type="match status" value="1"/>
</dbReference>
<dbReference type="RefSeq" id="XP_033573090.1">
    <property type="nucleotide sequence ID" value="XM_033728366.1"/>
</dbReference>
<dbReference type="EMBL" id="MU003708">
    <property type="protein sequence ID" value="KAF2806126.1"/>
    <property type="molecule type" value="Genomic_DNA"/>
</dbReference>
<name>A0A6A6YBB4_9PEZI</name>
<accession>A0A6A6YBB4</accession>
<dbReference type="GO" id="GO:0004672">
    <property type="term" value="F:protein kinase activity"/>
    <property type="evidence" value="ECO:0007669"/>
    <property type="project" value="InterPro"/>
</dbReference>
<feature type="domain" description="Protein kinase" evidence="1">
    <location>
        <begin position="14"/>
        <end position="301"/>
    </location>
</feature>
<evidence type="ECO:0000313" key="3">
    <source>
        <dbReference type="Proteomes" id="UP000504636"/>
    </source>
</evidence>
<dbReference type="InterPro" id="IPR000719">
    <property type="entry name" value="Prot_kinase_dom"/>
</dbReference>
<evidence type="ECO:0000313" key="2">
    <source>
        <dbReference type="EMBL" id="KAF2806126.1"/>
    </source>
</evidence>
<dbReference type="Pfam" id="PF00069">
    <property type="entry name" value="Pkinase"/>
    <property type="match status" value="1"/>
</dbReference>
<evidence type="ECO:0000259" key="1">
    <source>
        <dbReference type="PROSITE" id="PS50011"/>
    </source>
</evidence>
<dbReference type="SUPFAM" id="SSF56112">
    <property type="entry name" value="Protein kinase-like (PK-like)"/>
    <property type="match status" value="1"/>
</dbReference>
<reference evidence="4" key="3">
    <citation type="submission" date="2025-04" db="UniProtKB">
        <authorList>
            <consortium name="RefSeq"/>
        </authorList>
    </citation>
    <scope>IDENTIFICATION</scope>
    <source>
        <strain evidence="4">CBS 304.34</strain>
    </source>
</reference>
<dbReference type="GeneID" id="54469259"/>
<reference evidence="4" key="2">
    <citation type="submission" date="2020-04" db="EMBL/GenBank/DDBJ databases">
        <authorList>
            <consortium name="NCBI Genome Project"/>
        </authorList>
    </citation>
    <scope>NUCLEOTIDE SEQUENCE</scope>
    <source>
        <strain evidence="4">CBS 304.34</strain>
    </source>
</reference>
<sequence length="301" mass="33972">MVPQRPSNLLPKGYIGVMKAGEGGNGYAHFCLPTQALESTTDQRPEIETLKPQLRVIKTTKIMSLSDAPTSRFITLVNESGLDEAAGPWLAIAPILGRTLERFVKPYSSGGKHLPMEFVWHVFLQAFEGIAFLHSQEIIHGDLFDRNVMFDPSQQDFPGFPNVVIIDFGSAKILKSTKFLGQHSPEEHLANDAWSAYDLIYRLTWEGVENRRVAPDVEDPWNRFTKDLDDMRLATGNVWQETKGWDTYLFLRKWGKVAAEARDNTPPKVFQEIASALNVDKLHKKIDDSLQAVVKRHAGTR</sequence>
<reference evidence="2 4" key="1">
    <citation type="journal article" date="2020" name="Stud. Mycol.">
        <title>101 Dothideomycetes genomes: a test case for predicting lifestyles and emergence of pathogens.</title>
        <authorList>
            <person name="Haridas S."/>
            <person name="Albert R."/>
            <person name="Binder M."/>
            <person name="Bloem J."/>
            <person name="Labutti K."/>
            <person name="Salamov A."/>
            <person name="Andreopoulos B."/>
            <person name="Baker S."/>
            <person name="Barry K."/>
            <person name="Bills G."/>
            <person name="Bluhm B."/>
            <person name="Cannon C."/>
            <person name="Castanera R."/>
            <person name="Culley D."/>
            <person name="Daum C."/>
            <person name="Ezra D."/>
            <person name="Gonzalez J."/>
            <person name="Henrissat B."/>
            <person name="Kuo A."/>
            <person name="Liang C."/>
            <person name="Lipzen A."/>
            <person name="Lutzoni F."/>
            <person name="Magnuson J."/>
            <person name="Mondo S."/>
            <person name="Nolan M."/>
            <person name="Ohm R."/>
            <person name="Pangilinan J."/>
            <person name="Park H.-J."/>
            <person name="Ramirez L."/>
            <person name="Alfaro M."/>
            <person name="Sun H."/>
            <person name="Tritt A."/>
            <person name="Yoshinaga Y."/>
            <person name="Zwiers L.-H."/>
            <person name="Turgeon B."/>
            <person name="Goodwin S."/>
            <person name="Spatafora J."/>
            <person name="Crous P."/>
            <person name="Grigoriev I."/>
        </authorList>
    </citation>
    <scope>NUCLEOTIDE SEQUENCE</scope>
    <source>
        <strain evidence="2 4">CBS 304.34</strain>
    </source>
</reference>
<gene>
    <name evidence="2 4" type="ORF">BDZ99DRAFT_574335</name>
</gene>
<dbReference type="SMART" id="SM00220">
    <property type="entry name" value="S_TKc"/>
    <property type="match status" value="1"/>
</dbReference>
<dbReference type="InterPro" id="IPR011009">
    <property type="entry name" value="Kinase-like_dom_sf"/>
</dbReference>
<dbReference type="AlphaFoldDB" id="A0A6A6YBB4"/>
<dbReference type="Gene3D" id="1.10.510.10">
    <property type="entry name" value="Transferase(Phosphotransferase) domain 1"/>
    <property type="match status" value="1"/>
</dbReference>